<dbReference type="EMBL" id="JAKKDV010000002">
    <property type="protein sequence ID" value="MCF7560126.1"/>
    <property type="molecule type" value="Genomic_DNA"/>
</dbReference>
<evidence type="ECO:0000313" key="6">
    <source>
        <dbReference type="EMBL" id="MCF7560126.1"/>
    </source>
</evidence>
<dbReference type="Pfam" id="PF04357">
    <property type="entry name" value="TamB"/>
    <property type="match status" value="1"/>
</dbReference>
<comment type="subcellular location">
    <subcellularLocation>
        <location evidence="1">Membrane</location>
        <topology evidence="1">Single-pass membrane protein</topology>
    </subcellularLocation>
</comment>
<gene>
    <name evidence="6" type="ORF">L3X39_05700</name>
</gene>
<evidence type="ECO:0000256" key="4">
    <source>
        <dbReference type="ARBA" id="ARBA00023136"/>
    </source>
</evidence>
<dbReference type="InterPro" id="IPR007452">
    <property type="entry name" value="TamB_C"/>
</dbReference>
<dbReference type="PANTHER" id="PTHR36985:SF1">
    <property type="entry name" value="TRANSLOCATION AND ASSEMBLY MODULE SUBUNIT TAMB"/>
    <property type="match status" value="1"/>
</dbReference>
<sequence length="1471" mass="165893">MYKIVGILLMIFIILVLILSIPAVQTKLGKYATKKLNQEFKTNININRVSLQFNGDVELKEIYIQDYKKDTLISIKELNTSILSFTKLYNGNLVFGDIDIINLFFNIKTYSGEDETNLDVFVNKFEDDNPRKEKSEFLLSSSDVSIYNSIFKLSDENRATTKVLHFEGLNINATNFLINGSDVRARINTLAFKDSRGVEVKNMMTDFAYTLTDMTFANLQIKTPNSVLKGDLKFSYQREDLQYFTDKVLVNASFKDSNVFLNELNTFYNEFGVNQSAKFSVDLLGTLNDLKTNNLRLTTSTKTKVYGDINFKNLFNKEPDNFYMNGSFSDLTSTYKDLKDLLPNVLGEAIPTSFDRLGKFTIVGNSKVTSSNIIADIEIDTDLGFVDSNLEISKINDIDNANYKGKIIFEQFDFGTFLEDPTIGSGSLNFDVNGKGFVSETLNTEVKGDIFEIEYNKYNYKGIKVAGTIKNRIFDGNLFVKDPNLQLSFNGLVDFSENIKKYDFEAVVDYANLNTLNFVKKDSISMFSSSVKMNMNSSSYDDAYGRIAFQNTVYRNENDTYYFDTFNISSRFEGDTRFIEFSSPDIIEGELKGRFVFKDLKKLFENSIGHIYTNYIPHKVKANQNIDFNFKIYNKIIEVLYPEVELGSNTFIRGRVESEEEKFKLTFKSPKIKLFDYFANNIEVQVDNSNPVFNTYVEIDSLNTKYYNVSKFNLINVTVNDTLFMRSEFHGGKNNNDAYNLSFYHTINDKNESVIGFKQSDITIKNNKWLINEAQDKFHKISFDKKLTKFNIDKFKINHNNEEIRLSGFIKDSTQKDIKLNFTNVDLAKITPDIDSLSLAGNVNGKLDILQKNGSYLPNSTIVIDDFKVNNFLLGSFDATITGNESLTNYNVNATIKDDESKSFSAKGDITVSGRQSRIDVVLNLNKFNLFPLNPLLDGVLSNIRGTATGDVKVVGDLRQPDINGDLVLNNAGLGIPYLNVDYDFGDNSSVGLKNQTFIFNNINLTDIKYNSRGQLNGTLSHINFSNWNLGLNVTASRLLILDTQETEESLYYGTGFIGGRASLMGPTEELVISVIGETKRGTVFKIPLNDAESFGDNSYIHFLTREEKEARKAGKEIVFDEIKGLELDFDLDITEDAEVEIIIDKNTGHSLKGRGRGGLLVEINTNGKFDMWGDFSVFEGVYNFAYGGIIQKEFTVQPGGTIAWEGDPLDALINMRAIYRTQANPSPLLDNPTNRSIPVELNIALTGNLEQPNPEFNFEFPNVSSTIKSELQYRLESEEDKQNQALYLISTGSFSRGINEVNFSGTIAERLNGIINGIFTNGDSKLNIGLNYEAGQNRPDYQTDDRFGVTLQTQISDRVLINGKVGVPVGGATETVIAGDVEIDFLLNEEGTLTAKVFNRENSIQNFGEQIGYTQGVGLSYNVDFDTFKELLQKLFKKSVKEESVIEETLEVEKTSPLPDFISVKTPSKE</sequence>
<keyword evidence="4" id="KW-0472">Membrane</keyword>
<evidence type="ECO:0000256" key="3">
    <source>
        <dbReference type="ARBA" id="ARBA00022989"/>
    </source>
</evidence>
<dbReference type="RefSeq" id="WP_379840336.1">
    <property type="nucleotide sequence ID" value="NZ_JBHTJE010000003.1"/>
</dbReference>
<reference evidence="6 7" key="1">
    <citation type="submission" date="2022-01" db="EMBL/GenBank/DDBJ databases">
        <title>Draft genome sequence of Sabulilitoribacter multivorans KCTC 32326.</title>
        <authorList>
            <person name="Oh J.-S."/>
        </authorList>
    </citation>
    <scope>NUCLEOTIDE SEQUENCE [LARGE SCALE GENOMIC DNA]</scope>
    <source>
        <strain evidence="6 7">M-M16</strain>
    </source>
</reference>
<evidence type="ECO:0000259" key="5">
    <source>
        <dbReference type="Pfam" id="PF04357"/>
    </source>
</evidence>
<evidence type="ECO:0000256" key="2">
    <source>
        <dbReference type="ARBA" id="ARBA00022692"/>
    </source>
</evidence>
<evidence type="ECO:0000256" key="1">
    <source>
        <dbReference type="ARBA" id="ARBA00004167"/>
    </source>
</evidence>
<name>A0ABS9IH82_9FLAO</name>
<comment type="caution">
    <text evidence="6">The sequence shown here is derived from an EMBL/GenBank/DDBJ whole genome shotgun (WGS) entry which is preliminary data.</text>
</comment>
<keyword evidence="7" id="KW-1185">Reference proteome</keyword>
<keyword evidence="3" id="KW-1133">Transmembrane helix</keyword>
<feature type="domain" description="Translocation and assembly module TamB C-terminal" evidence="5">
    <location>
        <begin position="1007"/>
        <end position="1426"/>
    </location>
</feature>
<proteinExistence type="predicted"/>
<organism evidence="6 7">
    <name type="scientific">Flaviramulus multivorans</name>
    <dbReference type="NCBI Taxonomy" id="1304750"/>
    <lineage>
        <taxon>Bacteria</taxon>
        <taxon>Pseudomonadati</taxon>
        <taxon>Bacteroidota</taxon>
        <taxon>Flavobacteriia</taxon>
        <taxon>Flavobacteriales</taxon>
        <taxon>Flavobacteriaceae</taxon>
        <taxon>Flaviramulus</taxon>
    </lineage>
</organism>
<keyword evidence="2" id="KW-0812">Transmembrane</keyword>
<accession>A0ABS9IH82</accession>
<dbReference type="Proteomes" id="UP001200022">
    <property type="component" value="Unassembled WGS sequence"/>
</dbReference>
<protein>
    <submittedName>
        <fullName evidence="6">Translocation/assembly module TamB</fullName>
    </submittedName>
</protein>
<evidence type="ECO:0000313" key="7">
    <source>
        <dbReference type="Proteomes" id="UP001200022"/>
    </source>
</evidence>
<dbReference type="PANTHER" id="PTHR36985">
    <property type="entry name" value="TRANSLOCATION AND ASSEMBLY MODULE SUBUNIT TAMB"/>
    <property type="match status" value="1"/>
</dbReference>